<name>A0ABX3KT51_SALCS</name>
<evidence type="ECO:0000256" key="2">
    <source>
        <dbReference type="ARBA" id="ARBA00023125"/>
    </source>
</evidence>
<dbReference type="SUPFAM" id="SSF46955">
    <property type="entry name" value="Putative DNA-binding domain"/>
    <property type="match status" value="1"/>
</dbReference>
<keyword evidence="3" id="KW-0804">Transcription</keyword>
<dbReference type="EMBL" id="MUFR01000008">
    <property type="protein sequence ID" value="OOF34713.1"/>
    <property type="molecule type" value="Genomic_DNA"/>
</dbReference>
<dbReference type="CDD" id="cd01104">
    <property type="entry name" value="HTH_MlrA-CarA"/>
    <property type="match status" value="1"/>
</dbReference>
<sequence length="276" mass="31392">MACEGSHTLTISQVAEQTGVNPVTLRAWQRRYGLLSPARTAKGHRLYSDDDVSTIASILQWLDKGVPISKVKPLLVQTSASIDIQDNGVARDLIDCIHTFSVRRLSQSLDQLFKEYPFYWLVEHVMTPVDQWLSHHDGAVSMLQRDLWQTTVIEQCRSVIAANAKRNTRATCWLVSLNPTSEYQRLLMAVALHEKGYNVTILSQAHSQLSLILEVMREQQIKTLAVMANHRLDRTQLNQLRLCLSQNEIEVVSQAFIYSVHGDELEDLRENKTLCI</sequence>
<keyword evidence="2" id="KW-0238">DNA-binding</keyword>
<dbReference type="Gene3D" id="1.10.1660.10">
    <property type="match status" value="1"/>
</dbReference>
<dbReference type="InterPro" id="IPR047057">
    <property type="entry name" value="MerR_fam"/>
</dbReference>
<evidence type="ECO:0000256" key="3">
    <source>
        <dbReference type="ARBA" id="ARBA00023163"/>
    </source>
</evidence>
<dbReference type="PROSITE" id="PS00552">
    <property type="entry name" value="HTH_MERR_1"/>
    <property type="match status" value="1"/>
</dbReference>
<evidence type="ECO:0000313" key="6">
    <source>
        <dbReference type="Proteomes" id="UP000189431"/>
    </source>
</evidence>
<dbReference type="PROSITE" id="PS50937">
    <property type="entry name" value="HTH_MERR_2"/>
    <property type="match status" value="1"/>
</dbReference>
<evidence type="ECO:0000259" key="4">
    <source>
        <dbReference type="PROSITE" id="PS50937"/>
    </source>
</evidence>
<keyword evidence="1" id="KW-0805">Transcription regulation</keyword>
<accession>A0ABX3KT51</accession>
<gene>
    <name evidence="5" type="ORF">BZJ21_04210</name>
</gene>
<dbReference type="PANTHER" id="PTHR30204">
    <property type="entry name" value="REDOX-CYCLING DRUG-SENSING TRANSCRIPTIONAL ACTIVATOR SOXR"/>
    <property type="match status" value="1"/>
</dbReference>
<proteinExistence type="predicted"/>
<reference evidence="6" key="1">
    <citation type="submission" date="2017-01" db="EMBL/GenBank/DDBJ databases">
        <title>Draft genome of the species Salinivibrio costicola subsp. alcaliphilus.</title>
        <authorList>
            <person name="Lopez-Hermoso C."/>
            <person name="De La Haba R."/>
            <person name="Sanchez-Porro C."/>
            <person name="Ventosa A."/>
        </authorList>
    </citation>
    <scope>NUCLEOTIDE SEQUENCE [LARGE SCALE GENOMIC DNA]</scope>
    <source>
        <strain evidence="6">CBH448</strain>
    </source>
</reference>
<organism evidence="5 6">
    <name type="scientific">Salinivibrio costicola subsp. alcaliphilus</name>
    <dbReference type="NCBI Taxonomy" id="272773"/>
    <lineage>
        <taxon>Bacteria</taxon>
        <taxon>Pseudomonadati</taxon>
        <taxon>Pseudomonadota</taxon>
        <taxon>Gammaproteobacteria</taxon>
        <taxon>Vibrionales</taxon>
        <taxon>Vibrionaceae</taxon>
        <taxon>Salinivibrio</taxon>
    </lineage>
</organism>
<dbReference type="Proteomes" id="UP000189431">
    <property type="component" value="Unassembled WGS sequence"/>
</dbReference>
<comment type="caution">
    <text evidence="5">The sequence shown here is derived from an EMBL/GenBank/DDBJ whole genome shotgun (WGS) entry which is preliminary data.</text>
</comment>
<protein>
    <recommendedName>
        <fullName evidence="4">HTH merR-type domain-containing protein</fullName>
    </recommendedName>
</protein>
<dbReference type="SMART" id="SM00422">
    <property type="entry name" value="HTH_MERR"/>
    <property type="match status" value="1"/>
</dbReference>
<dbReference type="InterPro" id="IPR009061">
    <property type="entry name" value="DNA-bd_dom_put_sf"/>
</dbReference>
<feature type="domain" description="HTH merR-type" evidence="4">
    <location>
        <begin position="8"/>
        <end position="77"/>
    </location>
</feature>
<dbReference type="PANTHER" id="PTHR30204:SF67">
    <property type="entry name" value="HTH-TYPE TRANSCRIPTIONAL REGULATOR MLRA-RELATED"/>
    <property type="match status" value="1"/>
</dbReference>
<dbReference type="InterPro" id="IPR000551">
    <property type="entry name" value="MerR-type_HTH_dom"/>
</dbReference>
<keyword evidence="6" id="KW-1185">Reference proteome</keyword>
<evidence type="ECO:0000256" key="1">
    <source>
        <dbReference type="ARBA" id="ARBA00023015"/>
    </source>
</evidence>
<evidence type="ECO:0000313" key="5">
    <source>
        <dbReference type="EMBL" id="OOF34713.1"/>
    </source>
</evidence>
<dbReference type="RefSeq" id="WP_077669189.1">
    <property type="nucleotide sequence ID" value="NZ_MUFR01000008.1"/>
</dbReference>
<dbReference type="Pfam" id="PF13411">
    <property type="entry name" value="MerR_1"/>
    <property type="match status" value="1"/>
</dbReference>